<proteinExistence type="inferred from homology"/>
<dbReference type="Proteomes" id="UP000287519">
    <property type="component" value="Unassembled WGS sequence"/>
</dbReference>
<dbReference type="GO" id="GO:0006631">
    <property type="term" value="P:fatty acid metabolic process"/>
    <property type="evidence" value="ECO:0007669"/>
    <property type="project" value="TreeGrafter"/>
</dbReference>
<dbReference type="InterPro" id="IPR000873">
    <property type="entry name" value="AMP-dep_synth/lig_dom"/>
</dbReference>
<evidence type="ECO:0000313" key="5">
    <source>
        <dbReference type="EMBL" id="GCE44550.1"/>
    </source>
</evidence>
<sequence length="440" mass="47951">MAGMVMVTINPTFREVELEYCLRQSEAVACFAYPEFRTSPMLEIATTVSERLDQPITVVSFADWAEFIAEGDSECELPEVDPLGPAQIQYTSGTTGAPKGALIPHRGIVNDGHQAAIRAGAQDGAVWLAVLPMFHVGGCGYAGMGTLAMVGTLVPLLSFDAGVALRIIEEERVTIMNPVPTMVVAMMQHPAFATSDLSSLTSISSGGAPVPEEMVRRIEESLGVDFTIVFGQTEASGVITMTTTDDTADAKATTCGLPLPGIEVKIVDSYTGATCKRGETGELLTRGYHTMLGYHNDPEGTARALEPDGWMHTQDLCSMDDRGYIKVDGRIKDMIIRGGENIYPREIEDRLFKHEDIVDVSVVGIPDDYYGEIAAAFVKLVPGSTTTATDLDEFLRRDLTGYKVPGKWYRVDTLPQTLSGKIQKFAIKDKWREGEYTELR</sequence>
<accession>A0A402CLM6</accession>
<dbReference type="Gene3D" id="3.40.50.12780">
    <property type="entry name" value="N-terminal domain of ligase-like"/>
    <property type="match status" value="1"/>
</dbReference>
<dbReference type="FunFam" id="3.30.300.30:FF:000008">
    <property type="entry name" value="2,3-dihydroxybenzoate-AMP ligase"/>
    <property type="match status" value="1"/>
</dbReference>
<dbReference type="EMBL" id="BHYM01000098">
    <property type="protein sequence ID" value="GCE44550.1"/>
    <property type="molecule type" value="Genomic_DNA"/>
</dbReference>
<keyword evidence="6" id="KW-1185">Reference proteome</keyword>
<evidence type="ECO:0000259" key="3">
    <source>
        <dbReference type="Pfam" id="PF00501"/>
    </source>
</evidence>
<dbReference type="InterPro" id="IPR042099">
    <property type="entry name" value="ANL_N_sf"/>
</dbReference>
<feature type="domain" description="AMP-dependent synthetase/ligase" evidence="3">
    <location>
        <begin position="1"/>
        <end position="295"/>
    </location>
</feature>
<protein>
    <submittedName>
        <fullName evidence="5">Acetoacetyl-CoA synthetase</fullName>
    </submittedName>
</protein>
<feature type="domain" description="AMP-binding enzyme C-terminal" evidence="4">
    <location>
        <begin position="346"/>
        <end position="421"/>
    </location>
</feature>
<dbReference type="SUPFAM" id="SSF56801">
    <property type="entry name" value="Acetyl-CoA synthetase-like"/>
    <property type="match status" value="1"/>
</dbReference>
<dbReference type="Pfam" id="PF00501">
    <property type="entry name" value="AMP-binding"/>
    <property type="match status" value="1"/>
</dbReference>
<evidence type="ECO:0000256" key="1">
    <source>
        <dbReference type="ARBA" id="ARBA00006432"/>
    </source>
</evidence>
<name>A0A402CLM6_RHOWR</name>
<dbReference type="PROSITE" id="PS00455">
    <property type="entry name" value="AMP_BINDING"/>
    <property type="match status" value="1"/>
</dbReference>
<dbReference type="InterPro" id="IPR020845">
    <property type="entry name" value="AMP-binding_CS"/>
</dbReference>
<evidence type="ECO:0000256" key="2">
    <source>
        <dbReference type="ARBA" id="ARBA00022598"/>
    </source>
</evidence>
<dbReference type="InterPro" id="IPR025110">
    <property type="entry name" value="AMP-bd_C"/>
</dbReference>
<reference evidence="5 6" key="1">
    <citation type="submission" date="2018-11" db="EMBL/GenBank/DDBJ databases">
        <title>Microbial catabolism of amino acid.</title>
        <authorList>
            <person name="Hibi M."/>
            <person name="Ogawa J."/>
        </authorList>
    </citation>
    <scope>NUCLEOTIDE SEQUENCE [LARGE SCALE GENOMIC DNA]</scope>
    <source>
        <strain evidence="5 6">C31-06</strain>
    </source>
</reference>
<dbReference type="AlphaFoldDB" id="A0A402CLM6"/>
<dbReference type="Pfam" id="PF13193">
    <property type="entry name" value="AMP-binding_C"/>
    <property type="match status" value="1"/>
</dbReference>
<evidence type="ECO:0000313" key="6">
    <source>
        <dbReference type="Proteomes" id="UP000287519"/>
    </source>
</evidence>
<dbReference type="GO" id="GO:0031956">
    <property type="term" value="F:medium-chain fatty acid-CoA ligase activity"/>
    <property type="evidence" value="ECO:0007669"/>
    <property type="project" value="TreeGrafter"/>
</dbReference>
<keyword evidence="2" id="KW-0436">Ligase</keyword>
<dbReference type="Gene3D" id="3.30.300.30">
    <property type="match status" value="1"/>
</dbReference>
<gene>
    <name evidence="5" type="ORF">Rhow_008971</name>
</gene>
<comment type="similarity">
    <text evidence="1">Belongs to the ATP-dependent AMP-binding enzyme family.</text>
</comment>
<comment type="caution">
    <text evidence="5">The sequence shown here is derived from an EMBL/GenBank/DDBJ whole genome shotgun (WGS) entry which is preliminary data.</text>
</comment>
<evidence type="ECO:0000259" key="4">
    <source>
        <dbReference type="Pfam" id="PF13193"/>
    </source>
</evidence>
<organism evidence="5 6">
    <name type="scientific">Rhodococcus wratislaviensis</name>
    <name type="common">Tsukamurella wratislaviensis</name>
    <dbReference type="NCBI Taxonomy" id="44752"/>
    <lineage>
        <taxon>Bacteria</taxon>
        <taxon>Bacillati</taxon>
        <taxon>Actinomycetota</taxon>
        <taxon>Actinomycetes</taxon>
        <taxon>Mycobacteriales</taxon>
        <taxon>Nocardiaceae</taxon>
        <taxon>Rhodococcus</taxon>
    </lineage>
</organism>
<dbReference type="PANTHER" id="PTHR43201:SF5">
    <property type="entry name" value="MEDIUM-CHAIN ACYL-COA LIGASE ACSF2, MITOCHONDRIAL"/>
    <property type="match status" value="1"/>
</dbReference>
<dbReference type="PANTHER" id="PTHR43201">
    <property type="entry name" value="ACYL-COA SYNTHETASE"/>
    <property type="match status" value="1"/>
</dbReference>
<dbReference type="InterPro" id="IPR045851">
    <property type="entry name" value="AMP-bd_C_sf"/>
</dbReference>